<dbReference type="Pfam" id="PF13148">
    <property type="entry name" value="DUF3987"/>
    <property type="match status" value="1"/>
</dbReference>
<gene>
    <name evidence="3" type="ORF">LCGC14_0470470</name>
</gene>
<dbReference type="AlphaFoldDB" id="A0A0F9VL36"/>
<dbReference type="InterPro" id="IPR025048">
    <property type="entry name" value="DUF3987"/>
</dbReference>
<dbReference type="InterPro" id="IPR014819">
    <property type="entry name" value="PriCT_2"/>
</dbReference>
<dbReference type="Pfam" id="PF08707">
    <property type="entry name" value="PriCT_2"/>
    <property type="match status" value="1"/>
</dbReference>
<comment type="caution">
    <text evidence="3">The sequence shown here is derived from an EMBL/GenBank/DDBJ whole genome shotgun (WGS) entry which is preliminary data.</text>
</comment>
<dbReference type="Pfam" id="PF09250">
    <property type="entry name" value="Prim-Pol"/>
    <property type="match status" value="1"/>
</dbReference>
<accession>A0A0F9VL36</accession>
<dbReference type="GO" id="GO:0016817">
    <property type="term" value="F:hydrolase activity, acting on acid anhydrides"/>
    <property type="evidence" value="ECO:0007669"/>
    <property type="project" value="InterPro"/>
</dbReference>
<dbReference type="EMBL" id="LAZR01000498">
    <property type="protein sequence ID" value="KKN66513.1"/>
    <property type="molecule type" value="Genomic_DNA"/>
</dbReference>
<feature type="domain" description="DNA primase/polymerase bifunctional N-terminal" evidence="2">
    <location>
        <begin position="6"/>
        <end position="172"/>
    </location>
</feature>
<dbReference type="InterPro" id="IPR015330">
    <property type="entry name" value="DNA_primase/pol_bifunc_N"/>
</dbReference>
<name>A0A0F9VL36_9ZZZZ</name>
<proteinExistence type="predicted"/>
<sequence>MMPNTVDAYIQHGWSLVPIQPGTKGPRTQKWNTRDHALTSQADLSPGYGIGLAHAYSGTMALDIDDWATATTTLLPQQINLQALYDAPDAVIIDSDRPGHGKLLYSMPFGLTLTSKQISVNKQAIYNLRCATANGLTVQDVLPPSIHPDTGQPYQWAGLGTWDQLPMIPMPLLDHWRALLAKDQERTINTGGQVDASWEEIRDALDHIPADCSRDDWIDVGMALHWAGNQTDQENQGLTLWDDWSSQSETKYPGKHDLLTQWGSFRITKGVMIKLGTLFHLAADNGWQRPVMDATSLFSAIPPMTPVDILEGFRPVPPEMDLDLWPSVLSVRAQEISDSVGCDPLVPLFAGLGAICGVVDAEIRLELMPGFRVPPVLWLMTIGDPADKKSPGSLPMLKPIKNIEADDRSRFRKEMLNWEGHEAMYSVAKKAFLDFSSSAEAMLGSDQAPLVPDLPPQPVPLRITVQDITSQKLVRHAAERPRGLLCHLDEMASWARKMGDRNSGEDRSSWVVSYESERYEMDRVGAGSIICENLAVSIVGNIQPKVFTESLENLSSDGLLQRFILAPLRPDQTRLGHPVPDFANSSATWENTLRLVFALPVMNYTLSVGAHAAYREFQRWYEDSKQDERLLNSPTEYMTAFGKLEGTAGRLILLFHLIESPFNPSVQVDIVNRVVQVIKTYVIPAFRYALGDIAGVDSFDNRIAEFVIQHCDRETVTLSDIKRSARRQIEGNNIWEAERMIIASMEELIHAGWVVRLDDGSKEHSHYAQWAINPSLFQRFSEYREKVIIARQRMMDRIHEGTGPSVTKRARRYTPGYDPETMD</sequence>
<evidence type="ECO:0000313" key="3">
    <source>
        <dbReference type="EMBL" id="KKN66513.1"/>
    </source>
</evidence>
<organism evidence="3">
    <name type="scientific">marine sediment metagenome</name>
    <dbReference type="NCBI Taxonomy" id="412755"/>
    <lineage>
        <taxon>unclassified sequences</taxon>
        <taxon>metagenomes</taxon>
        <taxon>ecological metagenomes</taxon>
    </lineage>
</organism>
<evidence type="ECO:0000259" key="2">
    <source>
        <dbReference type="SMART" id="SM00943"/>
    </source>
</evidence>
<dbReference type="SUPFAM" id="SSF56747">
    <property type="entry name" value="Prim-pol domain"/>
    <property type="match status" value="1"/>
</dbReference>
<evidence type="ECO:0000256" key="1">
    <source>
        <dbReference type="SAM" id="MobiDB-lite"/>
    </source>
</evidence>
<dbReference type="SMART" id="SM00943">
    <property type="entry name" value="Prim-Pol"/>
    <property type="match status" value="1"/>
</dbReference>
<protein>
    <recommendedName>
        <fullName evidence="2">DNA primase/polymerase bifunctional N-terminal domain-containing protein</fullName>
    </recommendedName>
</protein>
<feature type="region of interest" description="Disordered" evidence="1">
    <location>
        <begin position="800"/>
        <end position="823"/>
    </location>
</feature>
<reference evidence="3" key="1">
    <citation type="journal article" date="2015" name="Nature">
        <title>Complex archaea that bridge the gap between prokaryotes and eukaryotes.</title>
        <authorList>
            <person name="Spang A."/>
            <person name="Saw J.H."/>
            <person name="Jorgensen S.L."/>
            <person name="Zaremba-Niedzwiedzka K."/>
            <person name="Martijn J."/>
            <person name="Lind A.E."/>
            <person name="van Eijk R."/>
            <person name="Schleper C."/>
            <person name="Guy L."/>
            <person name="Ettema T.J."/>
        </authorList>
    </citation>
    <scope>NUCLEOTIDE SEQUENCE</scope>
</reference>